<evidence type="ECO:0000313" key="11">
    <source>
        <dbReference type="EMBL" id="CAF0713490.1"/>
    </source>
</evidence>
<dbReference type="SUPFAM" id="SSF81321">
    <property type="entry name" value="Family A G protein-coupled receptor-like"/>
    <property type="match status" value="1"/>
</dbReference>
<dbReference type="Pfam" id="PF00001">
    <property type="entry name" value="7tm_1"/>
    <property type="match status" value="1"/>
</dbReference>
<dbReference type="Gene3D" id="1.20.1070.10">
    <property type="entry name" value="Rhodopsin 7-helix transmembrane proteins"/>
    <property type="match status" value="1"/>
</dbReference>
<feature type="transmembrane region" description="Helical" evidence="9">
    <location>
        <begin position="281"/>
        <end position="308"/>
    </location>
</feature>
<keyword evidence="4 9" id="KW-1133">Transmembrane helix</keyword>
<reference evidence="11" key="1">
    <citation type="submission" date="2021-02" db="EMBL/GenBank/DDBJ databases">
        <authorList>
            <person name="Nowell W R."/>
        </authorList>
    </citation>
    <scope>NUCLEOTIDE SEQUENCE</scope>
</reference>
<evidence type="ECO:0000259" key="10">
    <source>
        <dbReference type="PROSITE" id="PS50262"/>
    </source>
</evidence>
<evidence type="ECO:0000256" key="2">
    <source>
        <dbReference type="ARBA" id="ARBA00022475"/>
    </source>
</evidence>
<feature type="transmembrane region" description="Helical" evidence="9">
    <location>
        <begin position="20"/>
        <end position="43"/>
    </location>
</feature>
<feature type="domain" description="G-protein coupled receptors family 1 profile" evidence="10">
    <location>
        <begin position="36"/>
        <end position="301"/>
    </location>
</feature>
<evidence type="ECO:0000256" key="1">
    <source>
        <dbReference type="ARBA" id="ARBA00004651"/>
    </source>
</evidence>
<keyword evidence="8" id="KW-0807">Transducer</keyword>
<keyword evidence="5" id="KW-0297">G-protein coupled receptor</keyword>
<dbReference type="PANTHER" id="PTHR46272">
    <property type="entry name" value="G_PROTEIN_RECEP_F1_2 DOMAIN-CONTAINING PROTEIN"/>
    <property type="match status" value="1"/>
</dbReference>
<keyword evidence="2" id="KW-1003">Cell membrane</keyword>
<dbReference type="GO" id="GO:0004930">
    <property type="term" value="F:G protein-coupled receptor activity"/>
    <property type="evidence" value="ECO:0007669"/>
    <property type="project" value="UniProtKB-KW"/>
</dbReference>
<evidence type="ECO:0000256" key="3">
    <source>
        <dbReference type="ARBA" id="ARBA00022692"/>
    </source>
</evidence>
<dbReference type="InterPro" id="IPR017452">
    <property type="entry name" value="GPCR_Rhodpsn_7TM"/>
</dbReference>
<name>A0A813M8G0_9BILA</name>
<organism evidence="11 12">
    <name type="scientific">Adineta steineri</name>
    <dbReference type="NCBI Taxonomy" id="433720"/>
    <lineage>
        <taxon>Eukaryota</taxon>
        <taxon>Metazoa</taxon>
        <taxon>Spiralia</taxon>
        <taxon>Gnathifera</taxon>
        <taxon>Rotifera</taxon>
        <taxon>Eurotatoria</taxon>
        <taxon>Bdelloidea</taxon>
        <taxon>Adinetida</taxon>
        <taxon>Adinetidae</taxon>
        <taxon>Adineta</taxon>
    </lineage>
</organism>
<feature type="transmembrane region" description="Helical" evidence="9">
    <location>
        <begin position="238"/>
        <end position="258"/>
    </location>
</feature>
<proteinExistence type="predicted"/>
<evidence type="ECO:0000256" key="5">
    <source>
        <dbReference type="ARBA" id="ARBA00023040"/>
    </source>
</evidence>
<evidence type="ECO:0000313" key="12">
    <source>
        <dbReference type="Proteomes" id="UP000663860"/>
    </source>
</evidence>
<evidence type="ECO:0000256" key="7">
    <source>
        <dbReference type="ARBA" id="ARBA00023170"/>
    </source>
</evidence>
<keyword evidence="6 9" id="KW-0472">Membrane</keyword>
<dbReference type="InterPro" id="IPR052477">
    <property type="entry name" value="Orphan_GPCR1"/>
</dbReference>
<feature type="transmembrane region" description="Helical" evidence="9">
    <location>
        <begin position="55"/>
        <end position="77"/>
    </location>
</feature>
<feature type="transmembrane region" description="Helical" evidence="9">
    <location>
        <begin position="185"/>
        <end position="207"/>
    </location>
</feature>
<accession>A0A813M8G0</accession>
<comment type="subcellular location">
    <subcellularLocation>
        <location evidence="1">Cell membrane</location>
        <topology evidence="1">Multi-pass membrane protein</topology>
    </subcellularLocation>
</comment>
<dbReference type="Proteomes" id="UP000663860">
    <property type="component" value="Unassembled WGS sequence"/>
</dbReference>
<dbReference type="AlphaFoldDB" id="A0A813M8G0"/>
<evidence type="ECO:0000256" key="6">
    <source>
        <dbReference type="ARBA" id="ARBA00023136"/>
    </source>
</evidence>
<feature type="transmembrane region" description="Helical" evidence="9">
    <location>
        <begin position="139"/>
        <end position="159"/>
    </location>
</feature>
<dbReference type="InterPro" id="IPR000276">
    <property type="entry name" value="GPCR_Rhodpsn"/>
</dbReference>
<keyword evidence="7" id="KW-0675">Receptor</keyword>
<dbReference type="PANTHER" id="PTHR46272:SF2">
    <property type="entry name" value="OCTOPAMINE RECEPTOR-LIKE"/>
    <property type="match status" value="1"/>
</dbReference>
<sequence>MSNTSTTILYIATLQNISNRITFSMSVIILVMGLIGNLLNCLVFGQRSLRSKPCVIYFLLASISNLIVIIAGVTPGALQSFFKIPNQTETVPVFCKLRIIVLFTMRTISSWLLTLATVDRSLISNTNVHRRRLSNLKNTYICISIVSISSSLIWVQAGYCFDANLIGTPQKCYAKSDICRIFNDLAQSLITTIIPALVMLAFGLLTIRNIRQSQQVKPSTDPMSTTISRNTRKDERSLTIMLLAQVILLTMFTLPQAGQKFYLTYSFYHTKNSSQRALESLIFNFVLLLTYIPSCIPFYLYTITGVIFRQTLFNVLKKGFDLINCFH</sequence>
<protein>
    <recommendedName>
        <fullName evidence="10">G-protein coupled receptors family 1 profile domain-containing protein</fullName>
    </recommendedName>
</protein>
<dbReference type="PROSITE" id="PS50262">
    <property type="entry name" value="G_PROTEIN_RECEP_F1_2"/>
    <property type="match status" value="1"/>
</dbReference>
<gene>
    <name evidence="11" type="ORF">IZO911_LOCUS426</name>
</gene>
<evidence type="ECO:0000256" key="9">
    <source>
        <dbReference type="SAM" id="Phobius"/>
    </source>
</evidence>
<evidence type="ECO:0000256" key="4">
    <source>
        <dbReference type="ARBA" id="ARBA00022989"/>
    </source>
</evidence>
<keyword evidence="3 9" id="KW-0812">Transmembrane</keyword>
<dbReference type="EMBL" id="CAJNOE010000002">
    <property type="protein sequence ID" value="CAF0713490.1"/>
    <property type="molecule type" value="Genomic_DNA"/>
</dbReference>
<evidence type="ECO:0000256" key="8">
    <source>
        <dbReference type="ARBA" id="ARBA00023224"/>
    </source>
</evidence>
<dbReference type="GO" id="GO:0005886">
    <property type="term" value="C:plasma membrane"/>
    <property type="evidence" value="ECO:0007669"/>
    <property type="project" value="UniProtKB-SubCell"/>
</dbReference>
<comment type="caution">
    <text evidence="11">The sequence shown here is derived from an EMBL/GenBank/DDBJ whole genome shotgun (WGS) entry which is preliminary data.</text>
</comment>
<feature type="transmembrane region" description="Helical" evidence="9">
    <location>
        <begin position="97"/>
        <end position="118"/>
    </location>
</feature>